<dbReference type="EMBL" id="CAKOAT010752931">
    <property type="protein sequence ID" value="CAH8387546.1"/>
    <property type="molecule type" value="Genomic_DNA"/>
</dbReference>
<evidence type="ECO:0000313" key="1">
    <source>
        <dbReference type="EMBL" id="CAH8387546.1"/>
    </source>
</evidence>
<gene>
    <name evidence="1" type="ORF">ERUC_LOCUS40029</name>
</gene>
<dbReference type="Proteomes" id="UP001642260">
    <property type="component" value="Unassembled WGS sequence"/>
</dbReference>
<evidence type="ECO:0000313" key="2">
    <source>
        <dbReference type="Proteomes" id="UP001642260"/>
    </source>
</evidence>
<dbReference type="AlphaFoldDB" id="A0ABC8LW36"/>
<organism evidence="1 2">
    <name type="scientific">Eruca vesicaria subsp. sativa</name>
    <name type="common">Garden rocket</name>
    <name type="synonym">Eruca sativa</name>
    <dbReference type="NCBI Taxonomy" id="29727"/>
    <lineage>
        <taxon>Eukaryota</taxon>
        <taxon>Viridiplantae</taxon>
        <taxon>Streptophyta</taxon>
        <taxon>Embryophyta</taxon>
        <taxon>Tracheophyta</taxon>
        <taxon>Spermatophyta</taxon>
        <taxon>Magnoliopsida</taxon>
        <taxon>eudicotyledons</taxon>
        <taxon>Gunneridae</taxon>
        <taxon>Pentapetalae</taxon>
        <taxon>rosids</taxon>
        <taxon>malvids</taxon>
        <taxon>Brassicales</taxon>
        <taxon>Brassicaceae</taxon>
        <taxon>Brassiceae</taxon>
        <taxon>Eruca</taxon>
    </lineage>
</organism>
<comment type="caution">
    <text evidence="1">The sequence shown here is derived from an EMBL/GenBank/DDBJ whole genome shotgun (WGS) entry which is preliminary data.</text>
</comment>
<keyword evidence="2" id="KW-1185">Reference proteome</keyword>
<protein>
    <submittedName>
        <fullName evidence="1">Uncharacterized protein</fullName>
    </submittedName>
</protein>
<proteinExistence type="predicted"/>
<reference evidence="1 2" key="1">
    <citation type="submission" date="2022-03" db="EMBL/GenBank/DDBJ databases">
        <authorList>
            <person name="Macdonald S."/>
            <person name="Ahmed S."/>
            <person name="Newling K."/>
        </authorList>
    </citation>
    <scope>NUCLEOTIDE SEQUENCE [LARGE SCALE GENOMIC DNA]</scope>
</reference>
<accession>A0ABC8LW36</accession>
<sequence length="77" mass="8560">MASSDSVVSHTAFDALQIGRSSQFVVARDFVIHGFIPAGRASFYRPSLLDVSVVKVSWFEVSRSTKMDKITEHPFVI</sequence>
<name>A0ABC8LW36_ERUVS</name>